<evidence type="ECO:0000256" key="1">
    <source>
        <dbReference type="SAM" id="SignalP"/>
    </source>
</evidence>
<proteinExistence type="predicted"/>
<keyword evidence="1" id="KW-0732">Signal</keyword>
<organism evidence="2">
    <name type="scientific">Cucumis melo</name>
    <name type="common">Muskmelon</name>
    <dbReference type="NCBI Taxonomy" id="3656"/>
    <lineage>
        <taxon>Eukaryota</taxon>
        <taxon>Viridiplantae</taxon>
        <taxon>Streptophyta</taxon>
        <taxon>Embryophyta</taxon>
        <taxon>Tracheophyta</taxon>
        <taxon>Spermatophyta</taxon>
        <taxon>Magnoliopsida</taxon>
        <taxon>eudicotyledons</taxon>
        <taxon>Gunneridae</taxon>
        <taxon>Pentapetalae</taxon>
        <taxon>rosids</taxon>
        <taxon>fabids</taxon>
        <taxon>Cucurbitales</taxon>
        <taxon>Cucurbitaceae</taxon>
        <taxon>Benincaseae</taxon>
        <taxon>Cucumis</taxon>
    </lineage>
</organism>
<dbReference type="AlphaFoldDB" id="A0A9I9EEJ7"/>
<feature type="chain" id="PRO_5039912521" evidence="1">
    <location>
        <begin position="23"/>
        <end position="406"/>
    </location>
</feature>
<feature type="signal peptide" evidence="1">
    <location>
        <begin position="1"/>
        <end position="22"/>
    </location>
</feature>
<sequence length="406" mass="45901">MMSKSILYRLFIILAGSKYCFTPEITSCSLRPTDPLLNNWFKVQPINLNPSRANEKVRPLVQDLDSVVKETTYLLSQKWVKAAQQCWPNKSPILREPAHAIGLLMILSSKMALLIEAMEKRPLLFKGRLPAEQEGNIGCSDYSSLNTKLHDLAERMIRDPWLEKCMIDSLGLHCLGEMGDLGGGKGRCNHHLAGFSGPRSCGYEGSYPSPFLSSHQPLLSLQIIQLVNHLSIKVDLLAFNCRIKWARFCQLFVQLLYQHLKALHVLLLYSLVFVTATQLCRPPCRATIASVTVVLVRRPFAVLVLYATLANSFLIYLDELSNENKINEILELFVIRKPYMTIIAFGSTALDIFEVSDIMSSKGWHLNALQKPSGSTFSEISYLDYISSHNNLSVSSHRFFKKKLDY</sequence>
<dbReference type="Gene3D" id="3.90.1150.10">
    <property type="entry name" value="Aspartate Aminotransferase, domain 1"/>
    <property type="match status" value="1"/>
</dbReference>
<dbReference type="InterPro" id="IPR015422">
    <property type="entry name" value="PyrdxlP-dep_Trfase_small"/>
</dbReference>
<name>A0A9I9EEJ7_CUCME</name>
<protein>
    <submittedName>
        <fullName evidence="2">Uncharacterized protein</fullName>
    </submittedName>
</protein>
<evidence type="ECO:0000313" key="2">
    <source>
        <dbReference type="EnsemblPlants" id="MELO3C032670.2.1"/>
    </source>
</evidence>
<dbReference type="EnsemblPlants" id="MELO3C032670.2.1">
    <property type="protein sequence ID" value="MELO3C032670.2.1"/>
    <property type="gene ID" value="MELO3C032670.2"/>
</dbReference>
<reference evidence="2" key="1">
    <citation type="submission" date="2023-03" db="UniProtKB">
        <authorList>
            <consortium name="EnsemblPlants"/>
        </authorList>
    </citation>
    <scope>IDENTIFICATION</scope>
</reference>
<accession>A0A9I9EEJ7</accession>
<dbReference type="Gramene" id="MELO3C032670.2.1">
    <property type="protein sequence ID" value="MELO3C032670.2.1"/>
    <property type="gene ID" value="MELO3C032670.2"/>
</dbReference>